<dbReference type="EMBL" id="GGEC01007975">
    <property type="protein sequence ID" value="MBW88458.1"/>
    <property type="molecule type" value="Transcribed_RNA"/>
</dbReference>
<name>A0A2P2J4P7_RHIMU</name>
<protein>
    <submittedName>
        <fullName evidence="1">Uncharacterized protein</fullName>
    </submittedName>
</protein>
<sequence length="16" mass="1981">MVQHSTRQKTKTQFFN</sequence>
<accession>A0A2P2J4P7</accession>
<evidence type="ECO:0000313" key="1">
    <source>
        <dbReference type="EMBL" id="MBW88458.1"/>
    </source>
</evidence>
<reference evidence="1" key="1">
    <citation type="submission" date="2018-02" db="EMBL/GenBank/DDBJ databases">
        <title>Rhizophora mucronata_Transcriptome.</title>
        <authorList>
            <person name="Meera S.P."/>
            <person name="Sreeshan A."/>
            <person name="Augustine A."/>
        </authorList>
    </citation>
    <scope>NUCLEOTIDE SEQUENCE</scope>
    <source>
        <tissue evidence="1">Leaf</tissue>
    </source>
</reference>
<proteinExistence type="predicted"/>
<organism evidence="1">
    <name type="scientific">Rhizophora mucronata</name>
    <name type="common">Asiatic mangrove</name>
    <dbReference type="NCBI Taxonomy" id="61149"/>
    <lineage>
        <taxon>Eukaryota</taxon>
        <taxon>Viridiplantae</taxon>
        <taxon>Streptophyta</taxon>
        <taxon>Embryophyta</taxon>
        <taxon>Tracheophyta</taxon>
        <taxon>Spermatophyta</taxon>
        <taxon>Magnoliopsida</taxon>
        <taxon>eudicotyledons</taxon>
        <taxon>Gunneridae</taxon>
        <taxon>Pentapetalae</taxon>
        <taxon>rosids</taxon>
        <taxon>fabids</taxon>
        <taxon>Malpighiales</taxon>
        <taxon>Rhizophoraceae</taxon>
        <taxon>Rhizophora</taxon>
    </lineage>
</organism>
<dbReference type="AlphaFoldDB" id="A0A2P2J4P7"/>